<keyword evidence="3 9" id="KW-0479">Metal-binding</keyword>
<evidence type="ECO:0000256" key="9">
    <source>
        <dbReference type="PIRSR" id="PIRSR000216-1"/>
    </source>
</evidence>
<feature type="binding site" evidence="9">
    <location>
        <position position="144"/>
    </location>
    <ligand>
        <name>[2Fe-2S] cluster</name>
        <dbReference type="ChEBI" id="CHEBI:190135"/>
    </ligand>
</feature>
<keyword evidence="5 9" id="KW-0408">Iron</keyword>
<dbReference type="Gene3D" id="3.40.30.10">
    <property type="entry name" value="Glutaredoxin"/>
    <property type="match status" value="1"/>
</dbReference>
<protein>
    <submittedName>
        <fullName evidence="10">NADH-quinone oxidoreductase subunit E</fullName>
    </submittedName>
</protein>
<evidence type="ECO:0000256" key="3">
    <source>
        <dbReference type="ARBA" id="ARBA00022723"/>
    </source>
</evidence>
<evidence type="ECO:0000256" key="5">
    <source>
        <dbReference type="ARBA" id="ARBA00023004"/>
    </source>
</evidence>
<dbReference type="EMBL" id="JABSNO010000009">
    <property type="protein sequence ID" value="NRS92441.1"/>
    <property type="molecule type" value="Genomic_DNA"/>
</dbReference>
<dbReference type="InterPro" id="IPR002023">
    <property type="entry name" value="NuoE-like"/>
</dbReference>
<evidence type="ECO:0000256" key="1">
    <source>
        <dbReference type="ARBA" id="ARBA00010643"/>
    </source>
</evidence>
<dbReference type="InterPro" id="IPR041921">
    <property type="entry name" value="NuoE_N"/>
</dbReference>
<organism evidence="10 11">
    <name type="scientific">Frigoriflavimonas asaccharolytica</name>
    <dbReference type="NCBI Taxonomy" id="2735899"/>
    <lineage>
        <taxon>Bacteria</taxon>
        <taxon>Pseudomonadati</taxon>
        <taxon>Bacteroidota</taxon>
        <taxon>Flavobacteriia</taxon>
        <taxon>Flavobacteriales</taxon>
        <taxon>Weeksellaceae</taxon>
        <taxon>Frigoriflavimonas</taxon>
    </lineage>
</organism>
<feature type="binding site" evidence="9">
    <location>
        <position position="103"/>
    </location>
    <ligand>
        <name>[2Fe-2S] cluster</name>
        <dbReference type="ChEBI" id="CHEBI:190135"/>
    </ligand>
</feature>
<dbReference type="CDD" id="cd03064">
    <property type="entry name" value="TRX_Fd_NuoE"/>
    <property type="match status" value="1"/>
</dbReference>
<dbReference type="GO" id="GO:0022890">
    <property type="term" value="F:inorganic cation transmembrane transporter activity"/>
    <property type="evidence" value="ECO:0007669"/>
    <property type="project" value="UniProtKB-ARBA"/>
</dbReference>
<proteinExistence type="inferred from homology"/>
<dbReference type="AlphaFoldDB" id="A0A8J8G6W9"/>
<dbReference type="PIRSF" id="PIRSF000216">
    <property type="entry name" value="NADH_DH_24kDa"/>
    <property type="match status" value="1"/>
</dbReference>
<dbReference type="GO" id="GO:0098662">
    <property type="term" value="P:inorganic cation transmembrane transport"/>
    <property type="evidence" value="ECO:0007669"/>
    <property type="project" value="UniProtKB-ARBA"/>
</dbReference>
<accession>A0A8J8G6W9</accession>
<keyword evidence="4" id="KW-1278">Translocase</keyword>
<comment type="similarity">
    <text evidence="1">Belongs to the complex I 24 kDa subunit family.</text>
</comment>
<dbReference type="GO" id="GO:1902494">
    <property type="term" value="C:catalytic complex"/>
    <property type="evidence" value="ECO:0007669"/>
    <property type="project" value="UniProtKB-ARBA"/>
</dbReference>
<evidence type="ECO:0000256" key="4">
    <source>
        <dbReference type="ARBA" id="ARBA00022967"/>
    </source>
</evidence>
<dbReference type="InterPro" id="IPR042128">
    <property type="entry name" value="NuoE_dom"/>
</dbReference>
<comment type="caution">
    <text evidence="10">The sequence shown here is derived from an EMBL/GenBank/DDBJ whole genome shotgun (WGS) entry which is preliminary data.</text>
</comment>
<keyword evidence="7" id="KW-0520">NAD</keyword>
<dbReference type="Proteomes" id="UP000610746">
    <property type="component" value="Unassembled WGS sequence"/>
</dbReference>
<feature type="binding site" evidence="9">
    <location>
        <position position="148"/>
    </location>
    <ligand>
        <name>[2Fe-2S] cluster</name>
        <dbReference type="ChEBI" id="CHEBI:190135"/>
    </ligand>
</feature>
<evidence type="ECO:0000256" key="6">
    <source>
        <dbReference type="ARBA" id="ARBA00023014"/>
    </source>
</evidence>
<keyword evidence="2 9" id="KW-0001">2Fe-2S</keyword>
<dbReference type="PANTHER" id="PTHR10371">
    <property type="entry name" value="NADH DEHYDROGENASE UBIQUINONE FLAVOPROTEIN 2, MITOCHONDRIAL"/>
    <property type="match status" value="1"/>
</dbReference>
<dbReference type="Gene3D" id="1.10.10.1590">
    <property type="entry name" value="NADH-quinone oxidoreductase subunit E"/>
    <property type="match status" value="1"/>
</dbReference>
<evidence type="ECO:0000313" key="10">
    <source>
        <dbReference type="EMBL" id="NRS92441.1"/>
    </source>
</evidence>
<evidence type="ECO:0000313" key="11">
    <source>
        <dbReference type="Proteomes" id="UP000610746"/>
    </source>
</evidence>
<dbReference type="PROSITE" id="PS01099">
    <property type="entry name" value="COMPLEX1_24K"/>
    <property type="match status" value="1"/>
</dbReference>
<comment type="cofactor">
    <cofactor evidence="8">
        <name>[2Fe-2S] cluster</name>
        <dbReference type="ChEBI" id="CHEBI:190135"/>
    </cofactor>
</comment>
<dbReference type="GO" id="GO:0008324">
    <property type="term" value="F:monoatomic cation transmembrane transporter activity"/>
    <property type="evidence" value="ECO:0007669"/>
    <property type="project" value="UniProtKB-ARBA"/>
</dbReference>
<dbReference type="InterPro" id="IPR036249">
    <property type="entry name" value="Thioredoxin-like_sf"/>
</dbReference>
<name>A0A8J8G6W9_9FLAO</name>
<dbReference type="PANTHER" id="PTHR10371:SF3">
    <property type="entry name" value="NADH DEHYDROGENASE [UBIQUINONE] FLAVOPROTEIN 2, MITOCHONDRIAL"/>
    <property type="match status" value="1"/>
</dbReference>
<dbReference type="GO" id="GO:0031967">
    <property type="term" value="C:organelle envelope"/>
    <property type="evidence" value="ECO:0007669"/>
    <property type="project" value="UniProtKB-ARBA"/>
</dbReference>
<dbReference type="NCBIfam" id="TIGR01958">
    <property type="entry name" value="nuoE_fam"/>
    <property type="match status" value="1"/>
</dbReference>
<dbReference type="GO" id="GO:0003954">
    <property type="term" value="F:NADH dehydrogenase activity"/>
    <property type="evidence" value="ECO:0007669"/>
    <property type="project" value="TreeGrafter"/>
</dbReference>
<gene>
    <name evidence="10" type="ORF">HNQ03_001516</name>
</gene>
<dbReference type="GO" id="GO:0046872">
    <property type="term" value="F:metal ion binding"/>
    <property type="evidence" value="ECO:0007669"/>
    <property type="project" value="UniProtKB-KW"/>
</dbReference>
<evidence type="ECO:0000256" key="8">
    <source>
        <dbReference type="ARBA" id="ARBA00034078"/>
    </source>
</evidence>
<dbReference type="Pfam" id="PF01257">
    <property type="entry name" value="2Fe-2S_thioredx"/>
    <property type="match status" value="1"/>
</dbReference>
<dbReference type="GO" id="GO:0051537">
    <property type="term" value="F:2 iron, 2 sulfur cluster binding"/>
    <property type="evidence" value="ECO:0007669"/>
    <property type="project" value="UniProtKB-KW"/>
</dbReference>
<feature type="binding site" evidence="9">
    <location>
        <position position="108"/>
    </location>
    <ligand>
        <name>[2Fe-2S] cluster</name>
        <dbReference type="ChEBI" id="CHEBI:190135"/>
    </ligand>
</feature>
<dbReference type="FunFam" id="1.10.10.1590:FF:000001">
    <property type="entry name" value="NADH-quinone oxidoreductase subunit E"/>
    <property type="match status" value="1"/>
</dbReference>
<dbReference type="FunFam" id="3.40.30.10:FF:000022">
    <property type="entry name" value="NADH dehydrogenase flavoprotein 2, mitochondrial"/>
    <property type="match status" value="1"/>
</dbReference>
<dbReference type="GO" id="GO:0022804">
    <property type="term" value="F:active transmembrane transporter activity"/>
    <property type="evidence" value="ECO:0007669"/>
    <property type="project" value="UniProtKB-ARBA"/>
</dbReference>
<reference evidence="10" key="1">
    <citation type="submission" date="2020-05" db="EMBL/GenBank/DDBJ databases">
        <title>Genomic Encyclopedia of Type Strains, Phase IV (KMG-V): Genome sequencing to study the core and pangenomes of soil and plant-associated prokaryotes.</title>
        <authorList>
            <person name="Whitman W."/>
        </authorList>
    </citation>
    <scope>NUCLEOTIDE SEQUENCE</scope>
    <source>
        <strain evidence="10">16F</strain>
    </source>
</reference>
<keyword evidence="11" id="KW-1185">Reference proteome</keyword>
<keyword evidence="6 9" id="KW-0411">Iron-sulfur</keyword>
<dbReference type="GO" id="GO:0031090">
    <property type="term" value="C:organelle membrane"/>
    <property type="evidence" value="ECO:0007669"/>
    <property type="project" value="UniProtKB-ARBA"/>
</dbReference>
<dbReference type="GO" id="GO:0098796">
    <property type="term" value="C:membrane protein complex"/>
    <property type="evidence" value="ECO:0007669"/>
    <property type="project" value="UniProtKB-ARBA"/>
</dbReference>
<dbReference type="SUPFAM" id="SSF52833">
    <property type="entry name" value="Thioredoxin-like"/>
    <property type="match status" value="1"/>
</dbReference>
<comment type="cofactor">
    <cofactor evidence="9">
        <name>[2Fe-2S] cluster</name>
        <dbReference type="ChEBI" id="CHEBI:190135"/>
    </cofactor>
    <text evidence="9">Binds 1 [2Fe-2S] cluster.</text>
</comment>
<sequence length="184" mass="21002">MKYAVHCTLYVLQQNRMNEIAFRPEVLQKVQLMKTRYPEGKQKSALLPVLHLAQEEFGNWLDIPVMDYVAELLEIKPIEVYEVATFYTMFNMKPVGKYVLEVCQTGPCMLNGSDQIITHIKNTLNIKNGETTADGMFTLKTAECLGACGYAPMMQLGKFYKEHLTIEKVDEILQLCREGKVALN</sequence>
<evidence type="ECO:0000256" key="7">
    <source>
        <dbReference type="ARBA" id="ARBA00023027"/>
    </source>
</evidence>
<evidence type="ECO:0000256" key="2">
    <source>
        <dbReference type="ARBA" id="ARBA00022714"/>
    </source>
</evidence>